<reference evidence="3" key="1">
    <citation type="journal article" date="2021" name="Genome Biol. Evol.">
        <title>The assembled and annotated genome of the fairy-ring fungus Marasmius oreades.</title>
        <authorList>
            <person name="Hiltunen M."/>
            <person name="Ament-Velasquez S.L."/>
            <person name="Johannesson H."/>
        </authorList>
    </citation>
    <scope>NUCLEOTIDE SEQUENCE</scope>
    <source>
        <strain evidence="3">03SP1</strain>
    </source>
</reference>
<evidence type="ECO:0000313" key="4">
    <source>
        <dbReference type="Proteomes" id="UP001049176"/>
    </source>
</evidence>
<dbReference type="GeneID" id="66082758"/>
<feature type="coiled-coil region" evidence="1">
    <location>
        <begin position="288"/>
        <end position="315"/>
    </location>
</feature>
<dbReference type="KEGG" id="more:E1B28_013683"/>
<dbReference type="PANTHER" id="PTHR21974:SF2">
    <property type="entry name" value="RE15880P"/>
    <property type="match status" value="1"/>
</dbReference>
<evidence type="ECO:0000313" key="3">
    <source>
        <dbReference type="EMBL" id="KAG7087740.1"/>
    </source>
</evidence>
<sequence>MSPSTSQSIIENARYHADLLKLQDELSYAPSALSQQSTYLADLQERVKKIKQNVEEFSKVTKKERKEHERLRDSTARRLTAKLTGKKEKFEAKREKEEREYIEALEDEMKERGNLKTIETMLVEGNRVKDDLSQKSLRLTQVENEIQVLYDRIFGGPTQEFPRDDQLESQLESAQQAYNGIQGHLNSQARSVQLLSQADAAMRRCLASMQEALGYSTWDVYGGGTMADMMERSALGEASLAAARARMLVQQARQTCSDVRDVGPIRVYEISMFGDVFFDNIFSDIAVHRKMEANLRELAQGQERIKRELKAAAARCERIGPDLIEASEVLSQCRRDLVQYRRQTFERISRGEDSQSPPAYQDQGAPPPPFPQSTVEPARSSSPLSGFSQPTTPSYPPPPGPPPTSNPAPQAPPPQHASTQYQSPAGPPPTEPSQAVLTEDNQTTPSSVPMRWGSKNPFASVVMGGDGHGSSQSQYSMPAVSGSSGDARDQPQGSSSVFAETGSSSSAPNHWVSKNPFAFSLMGEHARGGQEQERKKVAE</sequence>
<dbReference type="Proteomes" id="UP001049176">
    <property type="component" value="Chromosome 9"/>
</dbReference>
<accession>A0A9P7UN99</accession>
<feature type="compositionally biased region" description="Polar residues" evidence="2">
    <location>
        <begin position="469"/>
        <end position="484"/>
    </location>
</feature>
<dbReference type="RefSeq" id="XP_043004211.1">
    <property type="nucleotide sequence ID" value="XM_043158856.1"/>
</dbReference>
<evidence type="ECO:0000256" key="1">
    <source>
        <dbReference type="SAM" id="Coils"/>
    </source>
</evidence>
<feature type="compositionally biased region" description="Polar residues" evidence="2">
    <location>
        <begin position="372"/>
        <end position="387"/>
    </location>
</feature>
<dbReference type="AlphaFoldDB" id="A0A9P7UN99"/>
<keyword evidence="4" id="KW-1185">Reference proteome</keyword>
<protein>
    <submittedName>
        <fullName evidence="3">Uncharacterized protein</fullName>
    </submittedName>
</protein>
<comment type="caution">
    <text evidence="3">The sequence shown here is derived from an EMBL/GenBank/DDBJ whole genome shotgun (WGS) entry which is preliminary data.</text>
</comment>
<feature type="coiled-coil region" evidence="1">
    <location>
        <begin position="33"/>
        <end position="107"/>
    </location>
</feature>
<feature type="compositionally biased region" description="Pro residues" evidence="2">
    <location>
        <begin position="393"/>
        <end position="415"/>
    </location>
</feature>
<evidence type="ECO:0000256" key="2">
    <source>
        <dbReference type="SAM" id="MobiDB-lite"/>
    </source>
</evidence>
<feature type="region of interest" description="Disordered" evidence="2">
    <location>
        <begin position="346"/>
        <end position="513"/>
    </location>
</feature>
<organism evidence="3 4">
    <name type="scientific">Marasmius oreades</name>
    <name type="common">fairy-ring Marasmius</name>
    <dbReference type="NCBI Taxonomy" id="181124"/>
    <lineage>
        <taxon>Eukaryota</taxon>
        <taxon>Fungi</taxon>
        <taxon>Dikarya</taxon>
        <taxon>Basidiomycota</taxon>
        <taxon>Agaricomycotina</taxon>
        <taxon>Agaricomycetes</taxon>
        <taxon>Agaricomycetidae</taxon>
        <taxon>Agaricales</taxon>
        <taxon>Marasmiineae</taxon>
        <taxon>Marasmiaceae</taxon>
        <taxon>Marasmius</taxon>
    </lineage>
</organism>
<gene>
    <name evidence="3" type="ORF">E1B28_013683</name>
</gene>
<feature type="compositionally biased region" description="Polar residues" evidence="2">
    <location>
        <begin position="432"/>
        <end position="447"/>
    </location>
</feature>
<feature type="compositionally biased region" description="Polar residues" evidence="2">
    <location>
        <begin position="491"/>
        <end position="508"/>
    </location>
</feature>
<proteinExistence type="predicted"/>
<keyword evidence="1" id="KW-0175">Coiled coil</keyword>
<dbReference type="EMBL" id="CM032189">
    <property type="protein sequence ID" value="KAG7087740.1"/>
    <property type="molecule type" value="Genomic_DNA"/>
</dbReference>
<name>A0A9P7UN99_9AGAR</name>
<dbReference type="PANTHER" id="PTHR21974">
    <property type="entry name" value="RE15880P"/>
    <property type="match status" value="1"/>
</dbReference>
<dbReference type="OrthoDB" id="2562743at2759"/>